<dbReference type="Gene3D" id="3.30.450.20">
    <property type="entry name" value="PAS domain"/>
    <property type="match status" value="2"/>
</dbReference>
<organism evidence="4 5">
    <name type="scientific">Herbaspirillum frisingense GSF30</name>
    <dbReference type="NCBI Taxonomy" id="864073"/>
    <lineage>
        <taxon>Bacteria</taxon>
        <taxon>Pseudomonadati</taxon>
        <taxon>Pseudomonadota</taxon>
        <taxon>Betaproteobacteria</taxon>
        <taxon>Burkholderiales</taxon>
        <taxon>Oxalobacteraceae</taxon>
        <taxon>Herbaspirillum</taxon>
    </lineage>
</organism>
<dbReference type="Gene3D" id="6.10.340.10">
    <property type="match status" value="1"/>
</dbReference>
<evidence type="ECO:0000259" key="2">
    <source>
        <dbReference type="PROSITE" id="PS50885"/>
    </source>
</evidence>
<dbReference type="PROSITE" id="PS50887">
    <property type="entry name" value="GGDEF"/>
    <property type="match status" value="1"/>
</dbReference>
<dbReference type="InterPro" id="IPR052163">
    <property type="entry name" value="DGC-Regulatory_Protein"/>
</dbReference>
<evidence type="ECO:0000256" key="1">
    <source>
        <dbReference type="SAM" id="Phobius"/>
    </source>
</evidence>
<dbReference type="Pfam" id="PF22673">
    <property type="entry name" value="MCP-like_PDC_1"/>
    <property type="match status" value="1"/>
</dbReference>
<reference evidence="4 5" key="1">
    <citation type="journal article" date="2013" name="Front. Microbiol.">
        <title>The genome of the endophytic bacterium H. frisingense GSF30(T) identifies diverse strategies in the Herbaspirillum genus to interact with plants.</title>
        <authorList>
            <person name="Straub D."/>
            <person name="Rothballer M."/>
            <person name="Hartmann A."/>
            <person name="Ludewig U."/>
        </authorList>
    </citation>
    <scope>NUCLEOTIDE SEQUENCE [LARGE SCALE GENOMIC DNA]</scope>
    <source>
        <strain evidence="4 5">GSF30</strain>
    </source>
</reference>
<dbReference type="CDD" id="cd01949">
    <property type="entry name" value="GGDEF"/>
    <property type="match status" value="1"/>
</dbReference>
<dbReference type="PANTHER" id="PTHR46663">
    <property type="entry name" value="DIGUANYLATE CYCLASE DGCT-RELATED"/>
    <property type="match status" value="1"/>
</dbReference>
<comment type="caution">
    <text evidence="4">The sequence shown here is derived from an EMBL/GenBank/DDBJ whole genome shotgun (WGS) entry which is preliminary data.</text>
</comment>
<dbReference type="SMART" id="SM00304">
    <property type="entry name" value="HAMP"/>
    <property type="match status" value="1"/>
</dbReference>
<gene>
    <name evidence="4" type="ORF">HFRIS_007139</name>
</gene>
<evidence type="ECO:0000259" key="3">
    <source>
        <dbReference type="PROSITE" id="PS50887"/>
    </source>
</evidence>
<evidence type="ECO:0000313" key="4">
    <source>
        <dbReference type="EMBL" id="EOA05503.1"/>
    </source>
</evidence>
<dbReference type="PROSITE" id="PS50885">
    <property type="entry name" value="HAMP"/>
    <property type="match status" value="1"/>
</dbReference>
<feature type="domain" description="GGDEF" evidence="3">
    <location>
        <begin position="452"/>
        <end position="582"/>
    </location>
</feature>
<dbReference type="SMART" id="SM00267">
    <property type="entry name" value="GGDEF"/>
    <property type="match status" value="1"/>
</dbReference>
<dbReference type="SUPFAM" id="SSF55073">
    <property type="entry name" value="Nucleotide cyclase"/>
    <property type="match status" value="1"/>
</dbReference>
<keyword evidence="1" id="KW-0472">Membrane</keyword>
<evidence type="ECO:0000313" key="5">
    <source>
        <dbReference type="Proteomes" id="UP000006772"/>
    </source>
</evidence>
<keyword evidence="1" id="KW-1133">Transmembrane helix</keyword>
<keyword evidence="4" id="KW-0418">Kinase</keyword>
<dbReference type="Proteomes" id="UP000006772">
    <property type="component" value="Unassembled WGS sequence"/>
</dbReference>
<protein>
    <submittedName>
        <fullName evidence="4">Signal transduction histidine kinase</fullName>
    </submittedName>
</protein>
<dbReference type="InterPro" id="IPR029787">
    <property type="entry name" value="Nucleotide_cyclase"/>
</dbReference>
<dbReference type="AlphaFoldDB" id="A0AAI9IGS6"/>
<dbReference type="Pfam" id="PF00990">
    <property type="entry name" value="GGDEF"/>
    <property type="match status" value="1"/>
</dbReference>
<dbReference type="Gene3D" id="3.30.70.270">
    <property type="match status" value="1"/>
</dbReference>
<dbReference type="EMBL" id="AEEC02000007">
    <property type="protein sequence ID" value="EOA05503.1"/>
    <property type="molecule type" value="Genomic_DNA"/>
</dbReference>
<dbReference type="InterPro" id="IPR000160">
    <property type="entry name" value="GGDEF_dom"/>
</dbReference>
<dbReference type="NCBIfam" id="TIGR00254">
    <property type="entry name" value="GGDEF"/>
    <property type="match status" value="1"/>
</dbReference>
<dbReference type="Pfam" id="PF00672">
    <property type="entry name" value="HAMP"/>
    <property type="match status" value="1"/>
</dbReference>
<dbReference type="PANTHER" id="PTHR46663:SF2">
    <property type="entry name" value="GGDEF DOMAIN-CONTAINING PROTEIN"/>
    <property type="match status" value="1"/>
</dbReference>
<dbReference type="GO" id="GO:0007165">
    <property type="term" value="P:signal transduction"/>
    <property type="evidence" value="ECO:0007669"/>
    <property type="project" value="InterPro"/>
</dbReference>
<dbReference type="GO" id="GO:0016020">
    <property type="term" value="C:membrane"/>
    <property type="evidence" value="ECO:0007669"/>
    <property type="project" value="InterPro"/>
</dbReference>
<sequence length="582" mass="64923">MGAILKQSSLQRLFILPFIFLMVCLVLTIGWFLYRAGDDATEVLARNALTEVMGRVSQGIDRQTMGARESLNVVAPAPVPPAEAGQQAATLPFPKTRKELEERLWLANSLFDEPSYVYFGGVDGSFLGIKQEQINVFMYSVREPGEKNYVYYLRGPGTEMKLTAVQDYEPRKRPWYVQAVQQGRETWSPVYADYRQPNVVGINLSKPIFDTDGTLLGVANSSIGLQQLSTLLRQLPLSPHGAAFVTELKGDMVATSLDESIYQSNDQGSDLLRLNAGHSKSPLVQQAFEEVRRYLSIHNPAPGRLVLLGSRSEGSKIEVAFRLHHDQAGLDWLAISAAPRSDFLGSVTSGVYQTLLLGLLAVCLTFVIGFLLLRWVLRDIRKLTLAAKSIGNGSPFPALNIDRNDEIGQLALSFVEMERNLRTDRLTNVLNRDSLIAQIDFRRRNSSEANPLHFALLFIDLDRFKAVNDEYGHDEGDKVLIAIAERLQHSLRHDDSVARFGGDEFVVYLHGVTDIEVARSIADKIRHAVNKPIEGRDGQQYTVDASVGVSLYPVDGLDVETLLRVADSRMFDQKRLHRILSV</sequence>
<accession>A0AAI9IGS6</accession>
<keyword evidence="1" id="KW-0812">Transmembrane</keyword>
<dbReference type="RefSeq" id="WP_006462608.1">
    <property type="nucleotide sequence ID" value="NZ_AEEC02000007.1"/>
</dbReference>
<dbReference type="CDD" id="cd12913">
    <property type="entry name" value="PDC1_MCP_like"/>
    <property type="match status" value="1"/>
</dbReference>
<feature type="transmembrane region" description="Helical" evidence="1">
    <location>
        <begin position="350"/>
        <end position="373"/>
    </location>
</feature>
<dbReference type="GO" id="GO:0016301">
    <property type="term" value="F:kinase activity"/>
    <property type="evidence" value="ECO:0007669"/>
    <property type="project" value="UniProtKB-KW"/>
</dbReference>
<feature type="transmembrane region" description="Helical" evidence="1">
    <location>
        <begin position="12"/>
        <end position="34"/>
    </location>
</feature>
<feature type="domain" description="HAMP" evidence="2">
    <location>
        <begin position="374"/>
        <end position="426"/>
    </location>
</feature>
<dbReference type="CDD" id="cd06225">
    <property type="entry name" value="HAMP"/>
    <property type="match status" value="1"/>
</dbReference>
<name>A0AAI9IGS6_9BURK</name>
<proteinExistence type="predicted"/>
<keyword evidence="4" id="KW-0808">Transferase</keyword>
<dbReference type="SUPFAM" id="SSF158472">
    <property type="entry name" value="HAMP domain-like"/>
    <property type="match status" value="1"/>
</dbReference>
<dbReference type="InterPro" id="IPR043128">
    <property type="entry name" value="Rev_trsase/Diguanyl_cyclase"/>
</dbReference>
<dbReference type="InterPro" id="IPR003660">
    <property type="entry name" value="HAMP_dom"/>
</dbReference>